<feature type="compositionally biased region" description="Basic and acidic residues" evidence="9">
    <location>
        <begin position="211"/>
        <end position="230"/>
    </location>
</feature>
<dbReference type="EMBL" id="HBFN01000501">
    <property type="protein sequence ID" value="CAD8776190.1"/>
    <property type="molecule type" value="Transcribed_RNA"/>
</dbReference>
<evidence type="ECO:0000256" key="7">
    <source>
        <dbReference type="PROSITE-ProRule" id="PRU00644"/>
    </source>
</evidence>
<dbReference type="InterPro" id="IPR008883">
    <property type="entry name" value="UEV_N"/>
</dbReference>
<evidence type="ECO:0000313" key="12">
    <source>
        <dbReference type="EMBL" id="CAD8776190.1"/>
    </source>
</evidence>
<organism evidence="12">
    <name type="scientific">Hemiselmis tepida</name>
    <dbReference type="NCBI Taxonomy" id="464990"/>
    <lineage>
        <taxon>Eukaryota</taxon>
        <taxon>Cryptophyceae</taxon>
        <taxon>Cryptomonadales</taxon>
        <taxon>Hemiselmidaceae</taxon>
        <taxon>Hemiselmis</taxon>
    </lineage>
</organism>
<dbReference type="CDD" id="cd11685">
    <property type="entry name" value="UEV_TSG101-like"/>
    <property type="match status" value="1"/>
</dbReference>
<name>A0A7S0V3F2_9CRYP</name>
<feature type="domain" description="SB" evidence="10">
    <location>
        <begin position="381"/>
        <end position="449"/>
    </location>
</feature>
<evidence type="ECO:0000259" key="11">
    <source>
        <dbReference type="PROSITE" id="PS51322"/>
    </source>
</evidence>
<dbReference type="PROSITE" id="PS51312">
    <property type="entry name" value="SB"/>
    <property type="match status" value="1"/>
</dbReference>
<proteinExistence type="inferred from homology"/>
<evidence type="ECO:0000256" key="5">
    <source>
        <dbReference type="ARBA" id="ARBA00022927"/>
    </source>
</evidence>
<evidence type="ECO:0000256" key="9">
    <source>
        <dbReference type="SAM" id="MobiDB-lite"/>
    </source>
</evidence>
<dbReference type="Pfam" id="PF09454">
    <property type="entry name" value="Vps23_core"/>
    <property type="match status" value="1"/>
</dbReference>
<evidence type="ECO:0000256" key="4">
    <source>
        <dbReference type="ARBA" id="ARBA00022753"/>
    </source>
</evidence>
<feature type="coiled-coil region" evidence="8">
    <location>
        <begin position="320"/>
        <end position="357"/>
    </location>
</feature>
<keyword evidence="5 7" id="KW-0653">Protein transport</keyword>
<feature type="compositionally biased region" description="Basic and acidic residues" evidence="9">
    <location>
        <begin position="237"/>
        <end position="264"/>
    </location>
</feature>
<keyword evidence="4" id="KW-0967">Endosome</keyword>
<dbReference type="InterPro" id="IPR037202">
    <property type="entry name" value="ESCRT_assembly_dom"/>
</dbReference>
<evidence type="ECO:0008006" key="13">
    <source>
        <dbReference type="Google" id="ProtNLM"/>
    </source>
</evidence>
<dbReference type="Pfam" id="PF05743">
    <property type="entry name" value="UEV"/>
    <property type="match status" value="1"/>
</dbReference>
<sequence>MAAFSEMSAATRQLLLSLIESVPDHANPQVQGYKSKDRVLADCEELIASFRSLTPKVGNLVLNNGDQHTLLNLQGTIPMYVKQTRYNCPVVIWVHIDYPVTPPTTYVSPTSDMQIKPRHMHVDAAGFVYHTYLTQWSAASNLKVLCETLSQVFSKDPPVFAAARSKSSQPATPSSAASSHGSAAGGLLSAAAQQPRPQQPPPPPPAQPSPAERERLELERAERESREQAAREQQATEARERAAREREREAERQRAVEAARAREQEQEELREVQRAIEREKAAEENARLELLGIASSKLQVMLDDFIRRSDEEFEVNRGKQSLLEGNAEKIRQRAAELEREKGKLLVIEEHLGQAEEQMTNWRAAREAKGDRPVEELVGYSDALSRQLFKCVSEDKAIEDALIALDRALGNETVDCKRYLQLVAKYSKQQFFVKELANKIVSKRRQLGVF</sequence>
<dbReference type="Gene3D" id="3.10.110.10">
    <property type="entry name" value="Ubiquitin Conjugating Enzyme"/>
    <property type="match status" value="1"/>
</dbReference>
<feature type="compositionally biased region" description="Pro residues" evidence="9">
    <location>
        <begin position="197"/>
        <end position="208"/>
    </location>
</feature>
<dbReference type="SUPFAM" id="SSF140111">
    <property type="entry name" value="Endosomal sorting complex assembly domain"/>
    <property type="match status" value="1"/>
</dbReference>
<accession>A0A7S0V3F2</accession>
<dbReference type="PROSITE" id="PS51322">
    <property type="entry name" value="UEV"/>
    <property type="match status" value="1"/>
</dbReference>
<keyword evidence="3 7" id="KW-0813">Transport</keyword>
<dbReference type="PANTHER" id="PTHR23306:SF3">
    <property type="entry name" value="TUMOR SUPPRESSOR PROTEIN 101"/>
    <property type="match status" value="1"/>
</dbReference>
<feature type="compositionally biased region" description="Low complexity" evidence="9">
    <location>
        <begin position="167"/>
        <end position="196"/>
    </location>
</feature>
<dbReference type="SUPFAM" id="SSF54495">
    <property type="entry name" value="UBC-like"/>
    <property type="match status" value="1"/>
</dbReference>
<dbReference type="InterPro" id="IPR052070">
    <property type="entry name" value="ESCRT-I_UEV_domain"/>
</dbReference>
<comment type="subcellular location">
    <subcellularLocation>
        <location evidence="1">Endosome</location>
    </subcellularLocation>
</comment>
<evidence type="ECO:0000256" key="2">
    <source>
        <dbReference type="ARBA" id="ARBA00009594"/>
    </source>
</evidence>
<comment type="similarity">
    <text evidence="2">Belongs to the ubiquitin-conjugating enzyme family. UEV subfamily.</text>
</comment>
<dbReference type="GO" id="GO:0015031">
    <property type="term" value="P:protein transport"/>
    <property type="evidence" value="ECO:0007669"/>
    <property type="project" value="UniProtKB-UniRule"/>
</dbReference>
<dbReference type="Gene3D" id="6.10.140.820">
    <property type="match status" value="1"/>
</dbReference>
<dbReference type="InterPro" id="IPR017916">
    <property type="entry name" value="SB_dom"/>
</dbReference>
<dbReference type="AlphaFoldDB" id="A0A7S0V3F2"/>
<protein>
    <recommendedName>
        <fullName evidence="13">UEV domain-containing protein</fullName>
    </recommendedName>
</protein>
<dbReference type="GO" id="GO:0000813">
    <property type="term" value="C:ESCRT I complex"/>
    <property type="evidence" value="ECO:0007669"/>
    <property type="project" value="TreeGrafter"/>
</dbReference>
<dbReference type="GO" id="GO:0043130">
    <property type="term" value="F:ubiquitin binding"/>
    <property type="evidence" value="ECO:0007669"/>
    <property type="project" value="TreeGrafter"/>
</dbReference>
<feature type="domain" description="UEV" evidence="11">
    <location>
        <begin position="20"/>
        <end position="163"/>
    </location>
</feature>
<feature type="region of interest" description="Disordered" evidence="9">
    <location>
        <begin position="164"/>
        <end position="264"/>
    </location>
</feature>
<reference evidence="12" key="1">
    <citation type="submission" date="2021-01" db="EMBL/GenBank/DDBJ databases">
        <authorList>
            <person name="Corre E."/>
            <person name="Pelletier E."/>
            <person name="Niang G."/>
            <person name="Scheremetjew M."/>
            <person name="Finn R."/>
            <person name="Kale V."/>
            <person name="Holt S."/>
            <person name="Cochrane G."/>
            <person name="Meng A."/>
            <person name="Brown T."/>
            <person name="Cohen L."/>
        </authorList>
    </citation>
    <scope>NUCLEOTIDE SEQUENCE</scope>
    <source>
        <strain evidence="12">CCMP443</strain>
    </source>
</reference>
<dbReference type="InterPro" id="IPR016135">
    <property type="entry name" value="UBQ-conjugating_enzyme/RWD"/>
</dbReference>
<gene>
    <name evidence="12" type="ORF">HTEP1355_LOCUS330</name>
</gene>
<dbReference type="GO" id="GO:0008333">
    <property type="term" value="P:endosome to lysosome transport"/>
    <property type="evidence" value="ECO:0007669"/>
    <property type="project" value="TreeGrafter"/>
</dbReference>
<evidence type="ECO:0000256" key="8">
    <source>
        <dbReference type="SAM" id="Coils"/>
    </source>
</evidence>
<evidence type="ECO:0000256" key="1">
    <source>
        <dbReference type="ARBA" id="ARBA00004177"/>
    </source>
</evidence>
<evidence type="ECO:0000256" key="6">
    <source>
        <dbReference type="ARBA" id="ARBA00023054"/>
    </source>
</evidence>
<evidence type="ECO:0000256" key="3">
    <source>
        <dbReference type="ARBA" id="ARBA00022448"/>
    </source>
</evidence>
<keyword evidence="6 8" id="KW-0175">Coiled coil</keyword>
<evidence type="ECO:0000259" key="10">
    <source>
        <dbReference type="PROSITE" id="PS51312"/>
    </source>
</evidence>
<dbReference type="PANTHER" id="PTHR23306">
    <property type="entry name" value="TUMOR SUSCEPTIBILITY GENE 101 PROTEIN-RELATED"/>
    <property type="match status" value="1"/>
</dbReference>